<dbReference type="PROSITE" id="PS00615">
    <property type="entry name" value="C_TYPE_LECTIN_1"/>
    <property type="match status" value="5"/>
</dbReference>
<feature type="domain" description="C-type lectin" evidence="5">
    <location>
        <begin position="856"/>
        <end position="922"/>
    </location>
</feature>
<feature type="compositionally biased region" description="Pro residues" evidence="3">
    <location>
        <begin position="1170"/>
        <end position="1179"/>
    </location>
</feature>
<reference evidence="7" key="1">
    <citation type="submission" date="2021-10" db="EMBL/GenBank/DDBJ databases">
        <title>Tropical sea cucumber genome reveals ecological adaptation and Cuvierian tubules defense mechanism.</title>
        <authorList>
            <person name="Chen T."/>
        </authorList>
    </citation>
    <scope>NUCLEOTIDE SEQUENCE</scope>
    <source>
        <strain evidence="7">Nanhai2018</strain>
        <tissue evidence="7">Muscle</tissue>
    </source>
</reference>
<dbReference type="Gene3D" id="3.10.100.10">
    <property type="entry name" value="Mannose-Binding Protein A, subunit A"/>
    <property type="match status" value="12"/>
</dbReference>
<dbReference type="Pfam" id="PF00059">
    <property type="entry name" value="Lectin_C"/>
    <property type="match status" value="12"/>
</dbReference>
<evidence type="ECO:0000313" key="7">
    <source>
        <dbReference type="EMBL" id="KAJ8036338.1"/>
    </source>
</evidence>
<dbReference type="InterPro" id="IPR001304">
    <property type="entry name" value="C-type_lectin-like"/>
</dbReference>
<dbReference type="SMART" id="SM00473">
    <property type="entry name" value="PAN_AP"/>
    <property type="match status" value="1"/>
</dbReference>
<dbReference type="SUPFAM" id="SSF56436">
    <property type="entry name" value="C-type lectin-like"/>
    <property type="match status" value="12"/>
</dbReference>
<dbReference type="InterPro" id="IPR003609">
    <property type="entry name" value="Pan_app"/>
</dbReference>
<dbReference type="InterPro" id="IPR016186">
    <property type="entry name" value="C-type_lectin-like/link_sf"/>
</dbReference>
<dbReference type="Pfam" id="PF12248">
    <property type="entry name" value="Methyltransf_FA"/>
    <property type="match status" value="1"/>
</dbReference>
<evidence type="ECO:0000259" key="6">
    <source>
        <dbReference type="PROSITE" id="PS50948"/>
    </source>
</evidence>
<feature type="domain" description="C-type lectin" evidence="5">
    <location>
        <begin position="517"/>
        <end position="635"/>
    </location>
</feature>
<keyword evidence="4" id="KW-0812">Transmembrane</keyword>
<dbReference type="EMBL" id="JAIZAY010000009">
    <property type="protein sequence ID" value="KAJ8036338.1"/>
    <property type="molecule type" value="Genomic_DNA"/>
</dbReference>
<comment type="caution">
    <text evidence="7">The sequence shown here is derived from an EMBL/GenBank/DDBJ whole genome shotgun (WGS) entry which is preliminary data.</text>
</comment>
<keyword evidence="8" id="KW-1185">Reference proteome</keyword>
<evidence type="ECO:0000259" key="5">
    <source>
        <dbReference type="PROSITE" id="PS50041"/>
    </source>
</evidence>
<dbReference type="PROSITE" id="PS50041">
    <property type="entry name" value="C_TYPE_LECTIN_2"/>
    <property type="match status" value="12"/>
</dbReference>
<dbReference type="PANTHER" id="PTHR22803">
    <property type="entry name" value="MANNOSE, PHOSPHOLIPASE, LECTIN RECEPTOR RELATED"/>
    <property type="match status" value="1"/>
</dbReference>
<dbReference type="InterPro" id="IPR033989">
    <property type="entry name" value="CD209-like_CTLD"/>
</dbReference>
<dbReference type="SMART" id="SM00034">
    <property type="entry name" value="CLECT"/>
    <property type="match status" value="12"/>
</dbReference>
<dbReference type="InterPro" id="IPR016187">
    <property type="entry name" value="CTDL_fold"/>
</dbReference>
<feature type="domain" description="C-type lectin" evidence="5">
    <location>
        <begin position="1195"/>
        <end position="1301"/>
    </location>
</feature>
<dbReference type="Gene3D" id="3.50.4.10">
    <property type="entry name" value="Hepatocyte Growth Factor"/>
    <property type="match status" value="1"/>
</dbReference>
<dbReference type="SUPFAM" id="SSF57414">
    <property type="entry name" value="Hairpin loop containing domain-like"/>
    <property type="match status" value="1"/>
</dbReference>
<feature type="domain" description="C-type lectin" evidence="5">
    <location>
        <begin position="947"/>
        <end position="1064"/>
    </location>
</feature>
<feature type="domain" description="C-type lectin" evidence="5">
    <location>
        <begin position="27"/>
        <end position="85"/>
    </location>
</feature>
<name>A0A9Q1C154_HOLLE</name>
<accession>A0A9Q1C154</accession>
<feature type="domain" description="C-type lectin" evidence="5">
    <location>
        <begin position="1602"/>
        <end position="1721"/>
    </location>
</feature>
<evidence type="ECO:0000256" key="1">
    <source>
        <dbReference type="ARBA" id="ARBA00022734"/>
    </source>
</evidence>
<sequence>MYNEISFLFFLSDVIKKCDEDNGWVGAAGKCYKFYDLDRNWEGAKAYCRSLEEGELMSVVGPEEQAVVAATSALSGRSFWIGLTNKVLYKLGLKMSFICKIAQVLPTILCSLIPFLSSNTQLSYTDAKHVCEAQGAFLVSIFSGEDNDYIVSYFTDLVDIGVTDLWIGIADYPTDGVFTWSDGSAVVYTNWKTDEPANTVEQHDCGMIYTAVGTCPAGWNLFGDSCYRISSSRSNWAAAEETCVNENGHLVAINDEDEQSYISMRVATIGTPTWIGLKDDGSRTNFMWSDGSSLDFINWAPNNPNYPQPDEACVAAQSQDNKEGQWNDVDCTGVKPYICEKAKECETYTTRSTDFDFYYRYHPSPLPTNRVEFEVQATNDVHVALTSSNTGQGEMYEVVIGGWSNTQSVIRRCQQCAHEVEVQTIGILSGTEFRGFWITYDTTGLISVGKYGEGFPFMEWTDPNPFQINYVGYSTGYGSQGEFRFCNLDAGSSGTVDTGPTPAFDARCGSGWEYDSMTGNCYLFKPTDYKNWADAELECNKGGGNLVSISGLPEMSYINARMVYVSESRLWIGATDGSREGGWMWSDNSAFRYLNWNTGEPNNAGEAGEHCAEMYVSSGTWNDIDCYQTMGYICKKNGYLVDHFNVYHSMNIDGYDNLQLTNVFPEDCAKQCVQQTGFTCRSFEYNTVTMECSLSDASTVYSGAIMSYKENVDYYERPVGDQCPSGWEMNLGKCFYFNKYADTTWDESRAACQVDGGDLVMIKNAEVENWLTTKIVSLEGAYWIGLHDLSNEGDFEWVDGSKLVDVGFSRWDRRQPDNAGAEGEDCVEMWTSGLWNDQSCDGTEGYICGKDPGPLTHFWIGLNDLRVSLTFEWVDGSEVVFTKWSDDEPNNFIGADEDCVEMDGAGAWNDERCSMINPSVCKMSKKIIEGTVAPVTSSGCELGWTAYGGSCYGVPGKVASSWNNAQAACRTAGAKLASIKDRFEQTVVTSVLSQENGNPVWIGLNDVTTPGEYEWSDGTAVTYTHWDYQEPKQNNGNCVAATSGLVAGLWQINDCGARYNYLCEKVRDGFTAPPIVTDPLNPTTPNDNNCAQDWIGYGDRCFRIFDYGFSTVNLLSWEGARSMCMSMGGDLASFHSTAEENYIVQRGGYKDNGFWIGLHDRSTESGKIPSNPPSGPPPSETSYTPCPLAEDWILEGYYCYYISAGANMRLSWNDANAWCMENDGYLASIHGRDEQDKLIYYAQSYTYNSHWIGIREYDISGTYVNIKLKISDCRNRPLPSLTANGLWNDVNCENPVTFICKRPFQAIIPVTYPPTPTPTGFCPSGWMQYGSRCYKIYGASYDDRRNWYQARESCQAQGADLIKIHSQEIQSFVVTQMKEVQFELYIGLSDISVNEQFRWVDGSYVDYTNWNSREPNEAGGEEDCVELTWQEHVVGKWNDVNCEDESNPEPSPVDSNCDDGYVPYFESCFRVLTSETNFQTAGATCQNDGYDLASISDIYEQSFVETLMYSAGGNPLWIGMNQDQVSGEYKWADGWPTYYTNWGYREPSQGMDEGCVVISANGTWDDTACSSNFGAVCKYTSLPRPTFPPDTPGSCPTGWLTFGNDCFLVRSSSLDLSSFPEAQYICRTYGGQLASIHSSVENQLIQNAIALSSTDVWIGMDRELNGAYKWVDETSVNYLNWAENEPSYTAGDIEETCVEMYPNNGLWNDRECLQKQGYVCRAPKSESTQKYKLDPSVPSVVTEPVVTTPKQVNPEPQTGVSAGGIVGIVIGVLAAVLLAALVIFFVLTRSGDPPVAKDPGLPPSVGFDNALYKANDKDTTVQIGSTDLNSMDA</sequence>
<feature type="domain" description="C-type lectin" evidence="5">
    <location>
        <begin position="222"/>
        <end position="340"/>
    </location>
</feature>
<keyword evidence="7" id="KW-0675">Receptor</keyword>
<feature type="domain" description="C-type lectin" evidence="5">
    <location>
        <begin position="1329"/>
        <end position="1445"/>
    </location>
</feature>
<protein>
    <submittedName>
        <fullName evidence="7">Macrophage mannose receptor 1</fullName>
    </submittedName>
</protein>
<feature type="region of interest" description="Disordered" evidence="3">
    <location>
        <begin position="1162"/>
        <end position="1183"/>
    </location>
</feature>
<dbReference type="InterPro" id="IPR050111">
    <property type="entry name" value="C-type_lectin/snaclec_domain"/>
</dbReference>
<feature type="domain" description="C-type lectin" evidence="5">
    <location>
        <begin position="115"/>
        <end position="220"/>
    </location>
</feature>
<dbReference type="FunFam" id="3.10.100.10:FF:000109">
    <property type="entry name" value="Uncharacterized protein"/>
    <property type="match status" value="1"/>
</dbReference>
<dbReference type="CDD" id="cd00037">
    <property type="entry name" value="CLECT"/>
    <property type="match status" value="7"/>
</dbReference>
<dbReference type="CDD" id="cd01099">
    <property type="entry name" value="PAN_AP_HGF"/>
    <property type="match status" value="1"/>
</dbReference>
<dbReference type="CDD" id="cd03590">
    <property type="entry name" value="CLECT_DC-SIGN_like"/>
    <property type="match status" value="1"/>
</dbReference>
<dbReference type="FunFam" id="3.10.100.10:FF:000025">
    <property type="entry name" value="Mannose receptor C-type 1"/>
    <property type="match status" value="1"/>
</dbReference>
<dbReference type="InterPro" id="IPR022041">
    <property type="entry name" value="Methyltransf_FA"/>
</dbReference>
<dbReference type="Pfam" id="PF00024">
    <property type="entry name" value="PAN_1"/>
    <property type="match status" value="1"/>
</dbReference>
<keyword evidence="4" id="KW-0472">Membrane</keyword>
<dbReference type="Proteomes" id="UP001152320">
    <property type="component" value="Chromosome 9"/>
</dbReference>
<keyword evidence="2" id="KW-1015">Disulfide bond</keyword>
<keyword evidence="4" id="KW-1133">Transmembrane helix</keyword>
<keyword evidence="1" id="KW-0430">Lectin</keyword>
<evidence type="ECO:0000313" key="8">
    <source>
        <dbReference type="Proteomes" id="UP001152320"/>
    </source>
</evidence>
<feature type="domain" description="Apple" evidence="6">
    <location>
        <begin position="634"/>
        <end position="719"/>
    </location>
</feature>
<organism evidence="7 8">
    <name type="scientific">Holothuria leucospilota</name>
    <name type="common">Black long sea cucumber</name>
    <name type="synonym">Mertensiothuria leucospilota</name>
    <dbReference type="NCBI Taxonomy" id="206669"/>
    <lineage>
        <taxon>Eukaryota</taxon>
        <taxon>Metazoa</taxon>
        <taxon>Echinodermata</taxon>
        <taxon>Eleutherozoa</taxon>
        <taxon>Echinozoa</taxon>
        <taxon>Holothuroidea</taxon>
        <taxon>Aspidochirotacea</taxon>
        <taxon>Aspidochirotida</taxon>
        <taxon>Holothuriidae</taxon>
        <taxon>Holothuria</taxon>
    </lineage>
</organism>
<dbReference type="OrthoDB" id="441660at2759"/>
<gene>
    <name evidence="7" type="ORF">HOLleu_20287</name>
</gene>
<feature type="domain" description="C-type lectin" evidence="5">
    <location>
        <begin position="1464"/>
        <end position="1578"/>
    </location>
</feature>
<evidence type="ECO:0000256" key="3">
    <source>
        <dbReference type="SAM" id="MobiDB-lite"/>
    </source>
</evidence>
<dbReference type="InterPro" id="IPR018378">
    <property type="entry name" value="C-type_lectin_CS"/>
</dbReference>
<dbReference type="GO" id="GO:0030246">
    <property type="term" value="F:carbohydrate binding"/>
    <property type="evidence" value="ECO:0007669"/>
    <property type="project" value="UniProtKB-KW"/>
</dbReference>
<feature type="domain" description="C-type lectin" evidence="5">
    <location>
        <begin position="730"/>
        <end position="849"/>
    </location>
</feature>
<evidence type="ECO:0000256" key="4">
    <source>
        <dbReference type="SAM" id="Phobius"/>
    </source>
</evidence>
<feature type="domain" description="C-type lectin" evidence="5">
    <location>
        <begin position="1097"/>
        <end position="1205"/>
    </location>
</feature>
<evidence type="ECO:0000256" key="2">
    <source>
        <dbReference type="ARBA" id="ARBA00023157"/>
    </source>
</evidence>
<dbReference type="PROSITE" id="PS50948">
    <property type="entry name" value="PAN"/>
    <property type="match status" value="1"/>
</dbReference>
<feature type="transmembrane region" description="Helical" evidence="4">
    <location>
        <begin position="1762"/>
        <end position="1787"/>
    </location>
</feature>
<proteinExistence type="predicted"/>